<keyword evidence="5" id="KW-1185">Reference proteome</keyword>
<dbReference type="CDD" id="cd07149">
    <property type="entry name" value="ALDH_y4uC"/>
    <property type="match status" value="1"/>
</dbReference>
<organism evidence="4 5">
    <name type="scientific">Bacillus salitolerans</name>
    <dbReference type="NCBI Taxonomy" id="1437434"/>
    <lineage>
        <taxon>Bacteria</taxon>
        <taxon>Bacillati</taxon>
        <taxon>Bacillota</taxon>
        <taxon>Bacilli</taxon>
        <taxon>Bacillales</taxon>
        <taxon>Bacillaceae</taxon>
        <taxon>Bacillus</taxon>
    </lineage>
</organism>
<protein>
    <submittedName>
        <fullName evidence="4">Aldehyde dehydrogenase family protein</fullName>
    </submittedName>
</protein>
<feature type="domain" description="Aldehyde dehydrogenase" evidence="3">
    <location>
        <begin position="17"/>
        <end position="467"/>
    </location>
</feature>
<proteinExistence type="inferred from homology"/>
<dbReference type="Gene3D" id="3.40.605.10">
    <property type="entry name" value="Aldehyde Dehydrogenase, Chain A, domain 1"/>
    <property type="match status" value="1"/>
</dbReference>
<reference evidence="5" key="1">
    <citation type="journal article" date="2019" name="Int. J. Syst. Evol. Microbiol.">
        <title>The Global Catalogue of Microorganisms (GCM) 10K type strain sequencing project: providing services to taxonomists for standard genome sequencing and annotation.</title>
        <authorList>
            <consortium name="The Broad Institute Genomics Platform"/>
            <consortium name="The Broad Institute Genome Sequencing Center for Infectious Disease"/>
            <person name="Wu L."/>
            <person name="Ma J."/>
        </authorList>
    </citation>
    <scope>NUCLEOTIDE SEQUENCE [LARGE SCALE GENOMIC DNA]</scope>
    <source>
        <strain evidence="5">CCUG 49339</strain>
    </source>
</reference>
<comment type="caution">
    <text evidence="4">The sequence shown here is derived from an EMBL/GenBank/DDBJ whole genome shotgun (WGS) entry which is preliminary data.</text>
</comment>
<dbReference type="InterPro" id="IPR016162">
    <property type="entry name" value="Ald_DH_N"/>
</dbReference>
<dbReference type="EMBL" id="JBHUEM010000045">
    <property type="protein sequence ID" value="MFD1738363.1"/>
    <property type="molecule type" value="Genomic_DNA"/>
</dbReference>
<dbReference type="Proteomes" id="UP001597214">
    <property type="component" value="Unassembled WGS sequence"/>
</dbReference>
<comment type="similarity">
    <text evidence="1">Belongs to the aldehyde dehydrogenase family.</text>
</comment>
<dbReference type="PANTHER" id="PTHR42991">
    <property type="entry name" value="ALDEHYDE DEHYDROGENASE"/>
    <property type="match status" value="1"/>
</dbReference>
<keyword evidence="2" id="KW-0560">Oxidoreductase</keyword>
<dbReference type="Pfam" id="PF00171">
    <property type="entry name" value="Aldedh"/>
    <property type="match status" value="1"/>
</dbReference>
<dbReference type="InterPro" id="IPR015590">
    <property type="entry name" value="Aldehyde_DH_dom"/>
</dbReference>
<evidence type="ECO:0000259" key="3">
    <source>
        <dbReference type="Pfam" id="PF00171"/>
    </source>
</evidence>
<evidence type="ECO:0000256" key="1">
    <source>
        <dbReference type="ARBA" id="ARBA00009986"/>
    </source>
</evidence>
<evidence type="ECO:0000313" key="4">
    <source>
        <dbReference type="EMBL" id="MFD1738363.1"/>
    </source>
</evidence>
<dbReference type="Gene3D" id="3.40.309.10">
    <property type="entry name" value="Aldehyde Dehydrogenase, Chain A, domain 2"/>
    <property type="match status" value="1"/>
</dbReference>
<sequence>MRKHLWIHGEWKETTDYRKHYSPFSNELIAEVATANIEEVNLAIETASDALKEMKKLSAHERSSILYKVAELLRGRKDEFARLITSESAKPITTAMAEVERTIMTYTFAAEEARRIHGETISMDAAPGGENRIAYTIRQPLGVIAAITPFNFPLNLVAHKIGPAIAAGNTIVLKPATQTPLCAYAIAELFHEAGLPKGALNVVSGSGAIVGDCLVKHSKVKAVSFTGSPEVGSDIQKKAGLKRVLLELGSNSGVIIDENVKLDNIISRITMGAFSFAGQVCISLQRIYVHEHSYDEFIELFKDHTKKVRLGNPYDPKVEVSTMISKDETDRALSWINEAVQNGAEVVYGGNVLEGMLQPTILSFVQQTEKVSCMEVFAPIVIVNKISSIDQGISEINHSEFGLQAGIFTNDIETALKAADELEVGGVMINDIPTFRVDHMPYGGVKGSGLGREGIKYAIEELTELKLISWVKKI</sequence>
<dbReference type="RefSeq" id="WP_377929574.1">
    <property type="nucleotide sequence ID" value="NZ_JBHUEM010000045.1"/>
</dbReference>
<accession>A0ABW4LTG3</accession>
<dbReference type="InterPro" id="IPR016163">
    <property type="entry name" value="Ald_DH_C"/>
</dbReference>
<evidence type="ECO:0000313" key="5">
    <source>
        <dbReference type="Proteomes" id="UP001597214"/>
    </source>
</evidence>
<dbReference type="PANTHER" id="PTHR42991:SF1">
    <property type="entry name" value="ALDEHYDE DEHYDROGENASE"/>
    <property type="match status" value="1"/>
</dbReference>
<dbReference type="InterPro" id="IPR051020">
    <property type="entry name" value="ALDH-related_metabolic_enz"/>
</dbReference>
<dbReference type="SUPFAM" id="SSF53720">
    <property type="entry name" value="ALDH-like"/>
    <property type="match status" value="1"/>
</dbReference>
<evidence type="ECO:0000256" key="2">
    <source>
        <dbReference type="ARBA" id="ARBA00023002"/>
    </source>
</evidence>
<dbReference type="InterPro" id="IPR016161">
    <property type="entry name" value="Ald_DH/histidinol_DH"/>
</dbReference>
<name>A0ABW4LTG3_9BACI</name>
<gene>
    <name evidence="4" type="ORF">ACFSCX_17710</name>
</gene>